<keyword evidence="1" id="KW-0472">Membrane</keyword>
<keyword evidence="1" id="KW-0812">Transmembrane</keyword>
<dbReference type="AlphaFoldDB" id="A0A0G1I031"/>
<evidence type="ECO:0000313" key="3">
    <source>
        <dbReference type="Proteomes" id="UP000034752"/>
    </source>
</evidence>
<accession>A0A0G1I031</accession>
<name>A0A0G1I031_UNCK3</name>
<dbReference type="Proteomes" id="UP000034752">
    <property type="component" value="Unassembled WGS sequence"/>
</dbReference>
<dbReference type="EMBL" id="LCIJ01000008">
    <property type="protein sequence ID" value="KKT52766.1"/>
    <property type="molecule type" value="Genomic_DNA"/>
</dbReference>
<evidence type="ECO:0000313" key="2">
    <source>
        <dbReference type="EMBL" id="KKT52766.1"/>
    </source>
</evidence>
<feature type="transmembrane region" description="Helical" evidence="1">
    <location>
        <begin position="15"/>
        <end position="38"/>
    </location>
</feature>
<protein>
    <submittedName>
        <fullName evidence="2">Uncharacterized protein</fullName>
    </submittedName>
</protein>
<organism evidence="2 3">
    <name type="scientific">candidate division Kazan bacterium GW2011_GWA1_44_22</name>
    <dbReference type="NCBI Taxonomy" id="1620410"/>
    <lineage>
        <taxon>Bacteria</taxon>
        <taxon>Bacteria division Kazan-3B-28</taxon>
    </lineage>
</organism>
<reference evidence="2 3" key="1">
    <citation type="journal article" date="2015" name="Nature">
        <title>rRNA introns, odd ribosomes, and small enigmatic genomes across a large radiation of phyla.</title>
        <authorList>
            <person name="Brown C.T."/>
            <person name="Hug L.A."/>
            <person name="Thomas B.C."/>
            <person name="Sharon I."/>
            <person name="Castelle C.J."/>
            <person name="Singh A."/>
            <person name="Wilkins M.J."/>
            <person name="Williams K.H."/>
            <person name="Banfield J.F."/>
        </authorList>
    </citation>
    <scope>NUCLEOTIDE SEQUENCE [LARGE SCALE GENOMIC DNA]</scope>
</reference>
<evidence type="ECO:0000256" key="1">
    <source>
        <dbReference type="SAM" id="Phobius"/>
    </source>
</evidence>
<sequence length="81" mass="9001">MTPLPFGNFPILIDISPLVVGIIFVLVGIFVAAISVILIYHWRRFPFEYERFKWVEKVYLSGTGALLAIAAASVIASIQGY</sequence>
<gene>
    <name evidence="2" type="ORF">VE96_C0008G0017</name>
</gene>
<feature type="transmembrane region" description="Helical" evidence="1">
    <location>
        <begin position="58"/>
        <end position="78"/>
    </location>
</feature>
<keyword evidence="1" id="KW-1133">Transmembrane helix</keyword>
<proteinExistence type="predicted"/>
<comment type="caution">
    <text evidence="2">The sequence shown here is derived from an EMBL/GenBank/DDBJ whole genome shotgun (WGS) entry which is preliminary data.</text>
</comment>